<dbReference type="GO" id="GO:0008374">
    <property type="term" value="F:O-acyltransferase activity"/>
    <property type="evidence" value="ECO:0007669"/>
    <property type="project" value="InterPro"/>
</dbReference>
<protein>
    <recommendedName>
        <fullName evidence="4">Lysophospholipase-3</fullName>
    </recommendedName>
</protein>
<comment type="caution">
    <text evidence="2">The sequence shown here is derived from an EMBL/GenBank/DDBJ whole genome shotgun (WGS) entry which is preliminary data.</text>
</comment>
<dbReference type="SUPFAM" id="SSF53474">
    <property type="entry name" value="alpha/beta-Hydrolases"/>
    <property type="match status" value="1"/>
</dbReference>
<dbReference type="InterPro" id="IPR003386">
    <property type="entry name" value="LACT/PDAT_acylTrfase"/>
</dbReference>
<evidence type="ECO:0000313" key="2">
    <source>
        <dbReference type="EMBL" id="MBF8194579.1"/>
    </source>
</evidence>
<name>A0A931AQ64_9ACTN</name>
<keyword evidence="3" id="KW-1185">Reference proteome</keyword>
<gene>
    <name evidence="2" type="ORF">ITP53_54795</name>
</gene>
<dbReference type="RefSeq" id="WP_195903389.1">
    <property type="nucleotide sequence ID" value="NZ_JADOGI010000462.1"/>
</dbReference>
<dbReference type="GO" id="GO:0006629">
    <property type="term" value="P:lipid metabolic process"/>
    <property type="evidence" value="ECO:0007669"/>
    <property type="project" value="InterPro"/>
</dbReference>
<feature type="chain" id="PRO_5039304058" description="Lysophospholipase-3" evidence="1">
    <location>
        <begin position="22"/>
        <end position="432"/>
    </location>
</feature>
<organism evidence="2 3">
    <name type="scientific">Nonomuraea cypriaca</name>
    <dbReference type="NCBI Taxonomy" id="1187855"/>
    <lineage>
        <taxon>Bacteria</taxon>
        <taxon>Bacillati</taxon>
        <taxon>Actinomycetota</taxon>
        <taxon>Actinomycetes</taxon>
        <taxon>Streptosporangiales</taxon>
        <taxon>Streptosporangiaceae</taxon>
        <taxon>Nonomuraea</taxon>
    </lineage>
</organism>
<dbReference type="Proteomes" id="UP000605361">
    <property type="component" value="Unassembled WGS sequence"/>
</dbReference>
<evidence type="ECO:0000256" key="1">
    <source>
        <dbReference type="SAM" id="SignalP"/>
    </source>
</evidence>
<evidence type="ECO:0000313" key="3">
    <source>
        <dbReference type="Proteomes" id="UP000605361"/>
    </source>
</evidence>
<reference evidence="2" key="1">
    <citation type="submission" date="2020-11" db="EMBL/GenBank/DDBJ databases">
        <title>Whole-genome analyses of Nonomuraea sp. K274.</title>
        <authorList>
            <person name="Veyisoglu A."/>
        </authorList>
    </citation>
    <scope>NUCLEOTIDE SEQUENCE</scope>
    <source>
        <strain evidence="2">K274</strain>
    </source>
</reference>
<evidence type="ECO:0008006" key="4">
    <source>
        <dbReference type="Google" id="ProtNLM"/>
    </source>
</evidence>
<dbReference type="Pfam" id="PF02450">
    <property type="entry name" value="LCAT"/>
    <property type="match status" value="1"/>
</dbReference>
<accession>A0A931AQ64</accession>
<dbReference type="InterPro" id="IPR029058">
    <property type="entry name" value="AB_hydrolase_fold"/>
</dbReference>
<proteinExistence type="predicted"/>
<feature type="signal peptide" evidence="1">
    <location>
        <begin position="1"/>
        <end position="21"/>
    </location>
</feature>
<dbReference type="AlphaFoldDB" id="A0A931AQ64"/>
<sequence length="432" mass="47428">MGGRRWVRGALAALVPPALLASTLGAAGTPGMSGTSATQETPPSARTPVVLFPAYALTKMLVTVNNQRVTAECPQWGHFESWYRNDRPSTTFSQVCQDRLMTLRYRDTPSLPMPARFSAQPGVDVRIVGYGRTDSAPFYEPMYRRLEAAGYVRGKDIRVAGYDFRLTPDMGGFLQRTRQLIEDVYRSNGNRPVHLVGHANGPLYAQYLLTHTSRAWRAKHIHGFTPIAGNLPGQGLLYPVLFTGLNVQDFSHPTTRENAESSARMLQSAPSSYMSAADPKIFDDREVVVRNSSTGRSYTPRDHPRLLADANLPTVRKIAGHYIGFVRFADASSFPGVDVYAEKGSGVPTAVGAPLADLTTGQVTDAQNWMRRDGDGNQEDLTNDAVLAWRAMPCHRFTLTDNPGVDHFALPGHPALLDRLVTRLGQPPTHCP</sequence>
<dbReference type="PANTHER" id="PTHR11440">
    <property type="entry name" value="LECITHIN-CHOLESTEROL ACYLTRANSFERASE-RELATED"/>
    <property type="match status" value="1"/>
</dbReference>
<dbReference type="EMBL" id="JADOGI010000462">
    <property type="protein sequence ID" value="MBF8194579.1"/>
    <property type="molecule type" value="Genomic_DNA"/>
</dbReference>
<keyword evidence="1" id="KW-0732">Signal</keyword>
<dbReference type="Gene3D" id="3.40.50.1820">
    <property type="entry name" value="alpha/beta hydrolase"/>
    <property type="match status" value="1"/>
</dbReference>